<gene>
    <name evidence="6" type="primary">CWF19L1</name>
    <name evidence="6" type="ORF">BLAG_LOCUS13971</name>
</gene>
<dbReference type="Gene3D" id="3.30.428.10">
    <property type="entry name" value="HIT-like"/>
    <property type="match status" value="1"/>
</dbReference>
<dbReference type="GO" id="GO:0061632">
    <property type="term" value="F:RNA lariat debranching enzyme activator activity"/>
    <property type="evidence" value="ECO:0007669"/>
    <property type="project" value="TreeGrafter"/>
</dbReference>
<dbReference type="FunFam" id="3.30.428.10:FF:000024">
    <property type="entry name" value="CWF19-like cell cycle control factor 1"/>
    <property type="match status" value="1"/>
</dbReference>
<protein>
    <recommendedName>
        <fullName evidence="2">CWF19-like protein 1</fullName>
    </recommendedName>
</protein>
<sequence>MASKQLRILACGDVEGRFSQLFKRVSSIQKKSGDFDMLLCVGDFFGITAGARTEWQQYLEGSQRAPIATYVLGANKPEHLEFYMEEDGGELCENITYLGRKGIFTGASGLQIVYLSGVENGEEGCCFSKTDVTALCESLINKNFKGVDILLTSPWPRGVTNFGNSADGGAAPQGLVTVAELAKILRPRYHFSGLEGVFYERLPYRNHRVLAESDKHVTRFLALAKVGNPEKKKYLYAFNLTPLTSMDQSELVKQPHDVTECPYKSEQGRQDQPAEEEEDAGLQYRYDLSGGAHGHGRKRGHQGDRGPGGEKKSRPPPKPTGPCWFCLASPEVEKHLVVSVGDHTYLALAKGGLVADHVLILPIGHYQSMVEATDEVHEEIEKYKSALRKMFHSQGKECVFFERNYKTQHLQIQVVPVPSDLSEDVGEVFQEQSQMKNLELAELPRHTDLKQVVPSGAPYFYLELHSGGKFLHRIRKFFPLQFGREVMASSPLLDMAGRADWRNCKSSKEEETETAKTFRKAFQGYDFNLM</sequence>
<dbReference type="PANTHER" id="PTHR12072:SF4">
    <property type="entry name" value="CWF19-LIKE PROTEIN 1"/>
    <property type="match status" value="1"/>
</dbReference>
<keyword evidence="7" id="KW-1185">Reference proteome</keyword>
<dbReference type="InterPro" id="IPR036265">
    <property type="entry name" value="HIT-like_sf"/>
</dbReference>
<evidence type="ECO:0000313" key="7">
    <source>
        <dbReference type="Proteomes" id="UP000838412"/>
    </source>
</evidence>
<dbReference type="Pfam" id="PF04676">
    <property type="entry name" value="CwfJ_C_2"/>
    <property type="match status" value="1"/>
</dbReference>
<dbReference type="GO" id="GO:0000398">
    <property type="term" value="P:mRNA splicing, via spliceosome"/>
    <property type="evidence" value="ECO:0007669"/>
    <property type="project" value="TreeGrafter"/>
</dbReference>
<dbReference type="PANTHER" id="PTHR12072">
    <property type="entry name" value="CWF19, CELL CYCLE CONTROL PROTEIN"/>
    <property type="match status" value="1"/>
</dbReference>
<comment type="similarity">
    <text evidence="1">Belongs to the CWF19 family.</text>
</comment>
<dbReference type="Proteomes" id="UP000838412">
    <property type="component" value="Chromosome 2"/>
</dbReference>
<evidence type="ECO:0000256" key="2">
    <source>
        <dbReference type="ARBA" id="ARBA00041007"/>
    </source>
</evidence>
<dbReference type="GO" id="GO:0071014">
    <property type="term" value="C:post-mRNA release spliceosomal complex"/>
    <property type="evidence" value="ECO:0007669"/>
    <property type="project" value="TreeGrafter"/>
</dbReference>
<dbReference type="OrthoDB" id="444325at2759"/>
<accession>A0A8K0EN10</accession>
<dbReference type="InterPro" id="IPR006768">
    <property type="entry name" value="Cwf19-like_C_dom-1"/>
</dbReference>
<feature type="domain" description="Cwf19-like protein C-terminal" evidence="4">
    <location>
        <begin position="438"/>
        <end position="527"/>
    </location>
</feature>
<feature type="compositionally biased region" description="Basic and acidic residues" evidence="3">
    <location>
        <begin position="301"/>
        <end position="313"/>
    </location>
</feature>
<dbReference type="CDD" id="cd07380">
    <property type="entry name" value="MPP_CWF19_N"/>
    <property type="match status" value="1"/>
</dbReference>
<evidence type="ECO:0000313" key="6">
    <source>
        <dbReference type="EMBL" id="CAH1254633.1"/>
    </source>
</evidence>
<reference evidence="6" key="1">
    <citation type="submission" date="2022-01" db="EMBL/GenBank/DDBJ databases">
        <authorList>
            <person name="Braso-Vives M."/>
        </authorList>
    </citation>
    <scope>NUCLEOTIDE SEQUENCE</scope>
</reference>
<organism evidence="6 7">
    <name type="scientific">Branchiostoma lanceolatum</name>
    <name type="common">Common lancelet</name>
    <name type="synonym">Amphioxus lanceolatum</name>
    <dbReference type="NCBI Taxonomy" id="7740"/>
    <lineage>
        <taxon>Eukaryota</taxon>
        <taxon>Metazoa</taxon>
        <taxon>Chordata</taxon>
        <taxon>Cephalochordata</taxon>
        <taxon>Leptocardii</taxon>
        <taxon>Amphioxiformes</taxon>
        <taxon>Branchiostomatidae</taxon>
        <taxon>Branchiostoma</taxon>
    </lineage>
</organism>
<feature type="region of interest" description="Disordered" evidence="3">
    <location>
        <begin position="286"/>
        <end position="320"/>
    </location>
</feature>
<feature type="domain" description="Cwf19-like C-terminal" evidence="5">
    <location>
        <begin position="319"/>
        <end position="429"/>
    </location>
</feature>
<dbReference type="AlphaFoldDB" id="A0A8K0EN10"/>
<name>A0A8K0EN10_BRALA</name>
<dbReference type="InterPro" id="IPR006767">
    <property type="entry name" value="Cwf19-like_C_dom-2"/>
</dbReference>
<dbReference type="SUPFAM" id="SSF54197">
    <property type="entry name" value="HIT-like"/>
    <property type="match status" value="1"/>
</dbReference>
<dbReference type="Pfam" id="PF04677">
    <property type="entry name" value="CwfJ_C_1"/>
    <property type="match status" value="1"/>
</dbReference>
<proteinExistence type="inferred from homology"/>
<evidence type="ECO:0000256" key="3">
    <source>
        <dbReference type="SAM" id="MobiDB-lite"/>
    </source>
</evidence>
<dbReference type="InterPro" id="IPR040194">
    <property type="entry name" value="Cwf19-like"/>
</dbReference>
<evidence type="ECO:0000256" key="1">
    <source>
        <dbReference type="ARBA" id="ARBA00006795"/>
    </source>
</evidence>
<evidence type="ECO:0000259" key="4">
    <source>
        <dbReference type="Pfam" id="PF04676"/>
    </source>
</evidence>
<dbReference type="EMBL" id="OV696687">
    <property type="protein sequence ID" value="CAH1254633.1"/>
    <property type="molecule type" value="Genomic_DNA"/>
</dbReference>
<evidence type="ECO:0000259" key="5">
    <source>
        <dbReference type="Pfam" id="PF04677"/>
    </source>
</evidence>